<dbReference type="GO" id="GO:0016874">
    <property type="term" value="F:ligase activity"/>
    <property type="evidence" value="ECO:0007669"/>
    <property type="project" value="UniProtKB-KW"/>
</dbReference>
<dbReference type="PANTHER" id="PTHR37422">
    <property type="entry name" value="TEICHURONIC ACID BIOSYNTHESIS PROTEIN TUAE"/>
    <property type="match status" value="1"/>
</dbReference>
<accession>A0A517ZCE2</accession>
<name>A0A517ZCE2_9PLAN</name>
<dbReference type="KEGG" id="mri:Mal4_44760"/>
<dbReference type="InterPro" id="IPR007016">
    <property type="entry name" value="O-antigen_ligase-rel_domated"/>
</dbReference>
<sequence length="496" mass="52683">MSHVTQTRSLPSGVALLSGATIGVVALGLAVVATTEPLALAALVVLITGAILIGRSVDWATYAALFVVYSNAAVVAVNFHGVPPLAAHAAVGLLLIPGLFYGVLQSRGFVIGPAFPWLLGLAVVQLVGALWSSRPELAWEDVQTFLQEAVLLYLLVVNAVRTESSLRGATRSLLIAGCLMGGIPLLQQVRGDFLNQYGGFAQTGDEPGFSTGEVTAAGEVVQQRLAGPIGEKNRYAQIMLMLIPLGLLRLRDEQSRAWKALMFIALGCATAGAFLAFSRSAIVAAGMVVLFAAWKQYVSRTKVMAAFAVAVLALLATPEYSTRMASLLNLKEMLTAGRHSEADGALKGRATEMGAAALVFVDHPLVGVGPGMFKYYSRDYGERIGLRSLAPERQAHCLPLDVAAENGLLGLICLLGVFGVVGIRLMRIIDRNGAGSMRSGLPLAYLLMVAVYFASGLFLHFAFIRYFWLMIALADATILVCEQRDSVRPVPHSSVA</sequence>
<dbReference type="InterPro" id="IPR051533">
    <property type="entry name" value="WaaL-like"/>
</dbReference>
<feature type="transmembrane region" description="Helical" evidence="5">
    <location>
        <begin position="303"/>
        <end position="321"/>
    </location>
</feature>
<keyword evidence="3 5" id="KW-1133">Transmembrane helix</keyword>
<evidence type="ECO:0000256" key="3">
    <source>
        <dbReference type="ARBA" id="ARBA00022989"/>
    </source>
</evidence>
<dbReference type="Pfam" id="PF04932">
    <property type="entry name" value="Wzy_C"/>
    <property type="match status" value="1"/>
</dbReference>
<evidence type="ECO:0000259" key="6">
    <source>
        <dbReference type="Pfam" id="PF04932"/>
    </source>
</evidence>
<keyword evidence="4 5" id="KW-0472">Membrane</keyword>
<feature type="transmembrane region" description="Helical" evidence="5">
    <location>
        <begin position="262"/>
        <end position="291"/>
    </location>
</feature>
<proteinExistence type="predicted"/>
<evidence type="ECO:0000256" key="4">
    <source>
        <dbReference type="ARBA" id="ARBA00023136"/>
    </source>
</evidence>
<feature type="transmembrane region" description="Helical" evidence="5">
    <location>
        <begin position="111"/>
        <end position="132"/>
    </location>
</feature>
<keyword evidence="2 5" id="KW-0812">Transmembrane</keyword>
<evidence type="ECO:0000313" key="8">
    <source>
        <dbReference type="Proteomes" id="UP000320496"/>
    </source>
</evidence>
<evidence type="ECO:0000256" key="1">
    <source>
        <dbReference type="ARBA" id="ARBA00004141"/>
    </source>
</evidence>
<dbReference type="AlphaFoldDB" id="A0A517ZCE2"/>
<keyword evidence="8" id="KW-1185">Reference proteome</keyword>
<keyword evidence="7" id="KW-0436">Ligase</keyword>
<evidence type="ECO:0000256" key="5">
    <source>
        <dbReference type="SAM" id="Phobius"/>
    </source>
</evidence>
<feature type="transmembrane region" description="Helical" evidence="5">
    <location>
        <begin position="61"/>
        <end position="79"/>
    </location>
</feature>
<dbReference type="EMBL" id="CP036275">
    <property type="protein sequence ID" value="QDU40121.1"/>
    <property type="molecule type" value="Genomic_DNA"/>
</dbReference>
<organism evidence="7 8">
    <name type="scientific">Maioricimonas rarisocia</name>
    <dbReference type="NCBI Taxonomy" id="2528026"/>
    <lineage>
        <taxon>Bacteria</taxon>
        <taxon>Pseudomonadati</taxon>
        <taxon>Planctomycetota</taxon>
        <taxon>Planctomycetia</taxon>
        <taxon>Planctomycetales</taxon>
        <taxon>Planctomycetaceae</taxon>
        <taxon>Maioricimonas</taxon>
    </lineage>
</organism>
<gene>
    <name evidence="7" type="ORF">Mal4_44760</name>
</gene>
<feature type="transmembrane region" description="Helical" evidence="5">
    <location>
        <begin position="441"/>
        <end position="463"/>
    </location>
</feature>
<reference evidence="7 8" key="1">
    <citation type="submission" date="2019-02" db="EMBL/GenBank/DDBJ databases">
        <title>Deep-cultivation of Planctomycetes and their phenomic and genomic characterization uncovers novel biology.</title>
        <authorList>
            <person name="Wiegand S."/>
            <person name="Jogler M."/>
            <person name="Boedeker C."/>
            <person name="Pinto D."/>
            <person name="Vollmers J."/>
            <person name="Rivas-Marin E."/>
            <person name="Kohn T."/>
            <person name="Peeters S.H."/>
            <person name="Heuer A."/>
            <person name="Rast P."/>
            <person name="Oberbeckmann S."/>
            <person name="Bunk B."/>
            <person name="Jeske O."/>
            <person name="Meyerdierks A."/>
            <person name="Storesund J.E."/>
            <person name="Kallscheuer N."/>
            <person name="Luecker S."/>
            <person name="Lage O.M."/>
            <person name="Pohl T."/>
            <person name="Merkel B.J."/>
            <person name="Hornburger P."/>
            <person name="Mueller R.-W."/>
            <person name="Bruemmer F."/>
            <person name="Labrenz M."/>
            <person name="Spormann A.M."/>
            <person name="Op den Camp H."/>
            <person name="Overmann J."/>
            <person name="Amann R."/>
            <person name="Jetten M.S.M."/>
            <person name="Mascher T."/>
            <person name="Medema M.H."/>
            <person name="Devos D.P."/>
            <person name="Kaster A.-K."/>
            <person name="Ovreas L."/>
            <person name="Rohde M."/>
            <person name="Galperin M.Y."/>
            <person name="Jogler C."/>
        </authorList>
    </citation>
    <scope>NUCLEOTIDE SEQUENCE [LARGE SCALE GENOMIC DNA]</scope>
    <source>
        <strain evidence="7 8">Mal4</strain>
    </source>
</reference>
<feature type="transmembrane region" description="Helical" evidence="5">
    <location>
        <begin position="38"/>
        <end position="54"/>
    </location>
</feature>
<dbReference type="GO" id="GO:0016020">
    <property type="term" value="C:membrane"/>
    <property type="evidence" value="ECO:0007669"/>
    <property type="project" value="UniProtKB-SubCell"/>
</dbReference>
<feature type="transmembrane region" description="Helical" evidence="5">
    <location>
        <begin position="12"/>
        <end position="32"/>
    </location>
</feature>
<feature type="transmembrane region" description="Helical" evidence="5">
    <location>
        <begin position="408"/>
        <end position="429"/>
    </location>
</feature>
<evidence type="ECO:0000256" key="2">
    <source>
        <dbReference type="ARBA" id="ARBA00022692"/>
    </source>
</evidence>
<dbReference type="RefSeq" id="WP_145371241.1">
    <property type="nucleotide sequence ID" value="NZ_CP036275.1"/>
</dbReference>
<feature type="transmembrane region" description="Helical" evidence="5">
    <location>
        <begin position="85"/>
        <end position="104"/>
    </location>
</feature>
<dbReference type="Proteomes" id="UP000320496">
    <property type="component" value="Chromosome"/>
</dbReference>
<protein>
    <submittedName>
        <fullName evidence="7">O-Antigen ligase</fullName>
    </submittedName>
</protein>
<feature type="domain" description="O-antigen ligase-related" evidence="6">
    <location>
        <begin position="265"/>
        <end position="415"/>
    </location>
</feature>
<evidence type="ECO:0000313" key="7">
    <source>
        <dbReference type="EMBL" id="QDU40121.1"/>
    </source>
</evidence>
<dbReference type="PANTHER" id="PTHR37422:SF23">
    <property type="entry name" value="TEICHURONIC ACID BIOSYNTHESIS PROTEIN TUAE"/>
    <property type="match status" value="1"/>
</dbReference>
<comment type="subcellular location">
    <subcellularLocation>
        <location evidence="1">Membrane</location>
        <topology evidence="1">Multi-pass membrane protein</topology>
    </subcellularLocation>
</comment>
<dbReference type="OrthoDB" id="279138at2"/>